<feature type="non-terminal residue" evidence="2">
    <location>
        <position position="65"/>
    </location>
</feature>
<name>A0A6J4SU38_9SPHN</name>
<dbReference type="AlphaFoldDB" id="A0A6J4SU38"/>
<gene>
    <name evidence="2" type="ORF">AVDCRST_MAG91-1295</name>
</gene>
<proteinExistence type="predicted"/>
<feature type="region of interest" description="Disordered" evidence="1">
    <location>
        <begin position="1"/>
        <end position="65"/>
    </location>
</feature>
<accession>A0A6J4SU38</accession>
<protein>
    <submittedName>
        <fullName evidence="2">Uncharacterized protein</fullName>
    </submittedName>
</protein>
<organism evidence="2">
    <name type="scientific">uncultured Sphingomonadaceae bacterium</name>
    <dbReference type="NCBI Taxonomy" id="169976"/>
    <lineage>
        <taxon>Bacteria</taxon>
        <taxon>Pseudomonadati</taxon>
        <taxon>Pseudomonadota</taxon>
        <taxon>Alphaproteobacteria</taxon>
        <taxon>Sphingomonadales</taxon>
        <taxon>Sphingomonadaceae</taxon>
        <taxon>environmental samples</taxon>
    </lineage>
</organism>
<feature type="non-terminal residue" evidence="2">
    <location>
        <position position="1"/>
    </location>
</feature>
<evidence type="ECO:0000313" key="2">
    <source>
        <dbReference type="EMBL" id="CAA9505328.1"/>
    </source>
</evidence>
<dbReference type="EMBL" id="CADCVX010000262">
    <property type="protein sequence ID" value="CAA9505328.1"/>
    <property type="molecule type" value="Genomic_DNA"/>
</dbReference>
<feature type="compositionally biased region" description="Basic and acidic residues" evidence="1">
    <location>
        <begin position="28"/>
        <end position="52"/>
    </location>
</feature>
<sequence>ERQDPGARGGRRRLLGGSPGASRLRFARRNDGRAHRQHPRSDRGLARRRSADAGRTGARARPSAL</sequence>
<evidence type="ECO:0000256" key="1">
    <source>
        <dbReference type="SAM" id="MobiDB-lite"/>
    </source>
</evidence>
<reference evidence="2" key="1">
    <citation type="submission" date="2020-02" db="EMBL/GenBank/DDBJ databases">
        <authorList>
            <person name="Meier V. D."/>
        </authorList>
    </citation>
    <scope>NUCLEOTIDE SEQUENCE</scope>
    <source>
        <strain evidence="2">AVDCRST_MAG91</strain>
    </source>
</reference>